<accession>A0A4Q7J5Q6</accession>
<feature type="signal peptide" evidence="2">
    <location>
        <begin position="1"/>
        <end position="17"/>
    </location>
</feature>
<gene>
    <name evidence="3" type="ORF">EWH70_20790</name>
</gene>
<dbReference type="AlphaFoldDB" id="A0A4Q7J5Q6"/>
<comment type="caution">
    <text evidence="3">The sequence shown here is derived from an EMBL/GenBank/DDBJ whole genome shotgun (WGS) entry which is preliminary data.</text>
</comment>
<dbReference type="Proteomes" id="UP000292003">
    <property type="component" value="Unassembled WGS sequence"/>
</dbReference>
<proteinExistence type="predicted"/>
<reference evidence="3 4" key="1">
    <citation type="submission" date="2019-02" db="EMBL/GenBank/DDBJ databases">
        <title>Draft genome sequence of Amycolatopsis sp. 8-3EHSu isolated from roots of Suaeda maritima.</title>
        <authorList>
            <person name="Duangmal K."/>
            <person name="Chantavorakit T."/>
        </authorList>
    </citation>
    <scope>NUCLEOTIDE SEQUENCE [LARGE SCALE GENOMIC DNA]</scope>
    <source>
        <strain evidence="3 4">8-3EHSu</strain>
    </source>
</reference>
<dbReference type="PROSITE" id="PS51257">
    <property type="entry name" value="PROKAR_LIPOPROTEIN"/>
    <property type="match status" value="1"/>
</dbReference>
<dbReference type="OrthoDB" id="3628269at2"/>
<evidence type="ECO:0000256" key="2">
    <source>
        <dbReference type="SAM" id="SignalP"/>
    </source>
</evidence>
<dbReference type="EMBL" id="SFCC01000010">
    <property type="protein sequence ID" value="RZQ62032.1"/>
    <property type="molecule type" value="Genomic_DNA"/>
</dbReference>
<dbReference type="Pfam" id="PF12079">
    <property type="entry name" value="DUF3558"/>
    <property type="match status" value="1"/>
</dbReference>
<dbReference type="RefSeq" id="WP_130477124.1">
    <property type="nucleotide sequence ID" value="NZ_SFCC01000010.1"/>
</dbReference>
<keyword evidence="2" id="KW-0732">Signal</keyword>
<evidence type="ECO:0000256" key="1">
    <source>
        <dbReference type="SAM" id="MobiDB-lite"/>
    </source>
</evidence>
<name>A0A4Q7J5Q6_9PSEU</name>
<protein>
    <submittedName>
        <fullName evidence="3">DUF3558 domain-containing protein</fullName>
    </submittedName>
</protein>
<organism evidence="3 4">
    <name type="scientific">Amycolatopsis suaedae</name>
    <dbReference type="NCBI Taxonomy" id="2510978"/>
    <lineage>
        <taxon>Bacteria</taxon>
        <taxon>Bacillati</taxon>
        <taxon>Actinomycetota</taxon>
        <taxon>Actinomycetes</taxon>
        <taxon>Pseudonocardiales</taxon>
        <taxon>Pseudonocardiaceae</taxon>
        <taxon>Amycolatopsis</taxon>
    </lineage>
</organism>
<keyword evidence="4" id="KW-1185">Reference proteome</keyword>
<feature type="region of interest" description="Disordered" evidence="1">
    <location>
        <begin position="22"/>
        <end position="63"/>
    </location>
</feature>
<evidence type="ECO:0000313" key="3">
    <source>
        <dbReference type="EMBL" id="RZQ62032.1"/>
    </source>
</evidence>
<feature type="chain" id="PRO_5039433985" evidence="2">
    <location>
        <begin position="18"/>
        <end position="181"/>
    </location>
</feature>
<evidence type="ECO:0000313" key="4">
    <source>
        <dbReference type="Proteomes" id="UP000292003"/>
    </source>
</evidence>
<dbReference type="InterPro" id="IPR024520">
    <property type="entry name" value="DUF3558"/>
</dbReference>
<sequence>MKRTSTLLVLAAAGALAVGGCSSVDGTAKPAPGSAQPSTGASSPAESSSPAPGGDSPTAALKPCELVTAADLAPVGQFEPGKEGNKGGARVCDYDRASDTDLGIAIRDTQGIDEVQQANKKTGKIKDRRAVRAYSDGGCFFAIEVTPTSRVDVSVAIGDENEVCPVAEQVAGIVEAKLPKG</sequence>
<feature type="compositionally biased region" description="Low complexity" evidence="1">
    <location>
        <begin position="37"/>
        <end position="60"/>
    </location>
</feature>